<dbReference type="PANTHER" id="PTHR47089">
    <property type="entry name" value="ABC TRANSPORTER, PERMEASE PROTEIN"/>
    <property type="match status" value="1"/>
</dbReference>
<feature type="region of interest" description="Disordered" evidence="6">
    <location>
        <begin position="432"/>
        <end position="454"/>
    </location>
</feature>
<dbReference type="Pfam" id="PF02653">
    <property type="entry name" value="BPD_transp_2"/>
    <property type="match status" value="1"/>
</dbReference>
<sequence>MTTPTPDQSAAKDTPPAEATASAPGTSAPPAPAADRSYATVIRNVFTAENSAMVTFLAIVLSLLVGAVLIVVSNTATMDKAAYFFASPGDFLSSAWDNISSAYSALFKGAIFDPATVSGTPSQFFGPITNTLEYATPLIFGGLGISVAFRAGMFNIGGQGQTIIGAIFTSYVAFEWTSLPGALHLIVAVLAGLVGGMLFGGVVGWLKAKRGAHEVIVTIMLNYVASMFLVGWVLKSSLFQDPSHAGQSISKPAEADAVLPHLFGSGLNTDIGLLLALAATFVVAWFFKRSKLGFEVRAVGLTPSAARTAGIKVGRVQIASMLISGALMGMIGVTQTLGLANPNNNAIAGSIDAGLGFTAITVALLGRTRPWGVVLAALLFGALQAGGSAMQTNAQVSIEIITVVQALIVIFVAAPRLVKEIFRLRATKIETTAGPQATPPSPDPFHTTTVGGQA</sequence>
<feature type="compositionally biased region" description="Low complexity" evidence="6">
    <location>
        <begin position="14"/>
        <end position="26"/>
    </location>
</feature>
<name>A0ABV6USA8_9ACTN</name>
<gene>
    <name evidence="8" type="ORF">ACEZDJ_23940</name>
</gene>
<evidence type="ECO:0000256" key="5">
    <source>
        <dbReference type="ARBA" id="ARBA00023136"/>
    </source>
</evidence>
<feature type="transmembrane region" description="Helical" evidence="7">
    <location>
        <begin position="372"/>
        <end position="390"/>
    </location>
</feature>
<keyword evidence="3 7" id="KW-0812">Transmembrane</keyword>
<feature type="transmembrane region" description="Helical" evidence="7">
    <location>
        <begin position="163"/>
        <end position="179"/>
    </location>
</feature>
<dbReference type="InterPro" id="IPR001851">
    <property type="entry name" value="ABC_transp_permease"/>
</dbReference>
<dbReference type="Proteomes" id="UP001592528">
    <property type="component" value="Unassembled WGS sequence"/>
</dbReference>
<feature type="region of interest" description="Disordered" evidence="6">
    <location>
        <begin position="1"/>
        <end position="33"/>
    </location>
</feature>
<evidence type="ECO:0000313" key="9">
    <source>
        <dbReference type="Proteomes" id="UP001592528"/>
    </source>
</evidence>
<feature type="transmembrane region" description="Helical" evidence="7">
    <location>
        <begin position="396"/>
        <end position="418"/>
    </location>
</feature>
<comment type="subcellular location">
    <subcellularLocation>
        <location evidence="1">Cell membrane</location>
        <topology evidence="1">Multi-pass membrane protein</topology>
    </subcellularLocation>
</comment>
<feature type="transmembrane region" description="Helical" evidence="7">
    <location>
        <begin position="346"/>
        <end position="365"/>
    </location>
</feature>
<accession>A0ABV6USA8</accession>
<comment type="caution">
    <text evidence="8">The sequence shown here is derived from an EMBL/GenBank/DDBJ whole genome shotgun (WGS) entry which is preliminary data.</text>
</comment>
<evidence type="ECO:0000313" key="8">
    <source>
        <dbReference type="EMBL" id="MFC1404350.1"/>
    </source>
</evidence>
<evidence type="ECO:0000256" key="2">
    <source>
        <dbReference type="ARBA" id="ARBA00022475"/>
    </source>
</evidence>
<keyword evidence="4 7" id="KW-1133">Transmembrane helix</keyword>
<dbReference type="RefSeq" id="WP_063757705.1">
    <property type="nucleotide sequence ID" value="NZ_JBHEZZ010000014.1"/>
</dbReference>
<protein>
    <submittedName>
        <fullName evidence="8">ABC transporter permease</fullName>
    </submittedName>
</protein>
<feature type="transmembrane region" description="Helical" evidence="7">
    <location>
        <begin position="271"/>
        <end position="287"/>
    </location>
</feature>
<evidence type="ECO:0000256" key="1">
    <source>
        <dbReference type="ARBA" id="ARBA00004651"/>
    </source>
</evidence>
<dbReference type="PANTHER" id="PTHR47089:SF1">
    <property type="entry name" value="GUANOSINE ABC TRANSPORTER PERMEASE PROTEIN NUPP"/>
    <property type="match status" value="1"/>
</dbReference>
<evidence type="ECO:0000256" key="4">
    <source>
        <dbReference type="ARBA" id="ARBA00022989"/>
    </source>
</evidence>
<feature type="transmembrane region" description="Helical" evidence="7">
    <location>
        <begin position="318"/>
        <end position="340"/>
    </location>
</feature>
<evidence type="ECO:0000256" key="6">
    <source>
        <dbReference type="SAM" id="MobiDB-lite"/>
    </source>
</evidence>
<reference evidence="8 9" key="1">
    <citation type="submission" date="2024-09" db="EMBL/GenBank/DDBJ databases">
        <authorList>
            <person name="Lee S.D."/>
        </authorList>
    </citation>
    <scope>NUCLEOTIDE SEQUENCE [LARGE SCALE GENOMIC DNA]</scope>
    <source>
        <strain evidence="8 9">N1-5</strain>
    </source>
</reference>
<keyword evidence="2" id="KW-1003">Cell membrane</keyword>
<evidence type="ECO:0000256" key="3">
    <source>
        <dbReference type="ARBA" id="ARBA00022692"/>
    </source>
</evidence>
<dbReference type="CDD" id="cd06580">
    <property type="entry name" value="TM_PBP1_transp_TpRbsC_like"/>
    <property type="match status" value="1"/>
</dbReference>
<keyword evidence="5 7" id="KW-0472">Membrane</keyword>
<feature type="transmembrane region" description="Helical" evidence="7">
    <location>
        <begin position="185"/>
        <end position="206"/>
    </location>
</feature>
<feature type="transmembrane region" description="Helical" evidence="7">
    <location>
        <begin position="52"/>
        <end position="72"/>
    </location>
</feature>
<evidence type="ECO:0000256" key="7">
    <source>
        <dbReference type="SAM" id="Phobius"/>
    </source>
</evidence>
<feature type="transmembrane region" description="Helical" evidence="7">
    <location>
        <begin position="215"/>
        <end position="234"/>
    </location>
</feature>
<dbReference type="EMBL" id="JBHEZZ010000014">
    <property type="protein sequence ID" value="MFC1404350.1"/>
    <property type="molecule type" value="Genomic_DNA"/>
</dbReference>
<keyword evidence="9" id="KW-1185">Reference proteome</keyword>
<proteinExistence type="predicted"/>
<organism evidence="8 9">
    <name type="scientific">Streptacidiphilus cavernicola</name>
    <dbReference type="NCBI Taxonomy" id="3342716"/>
    <lineage>
        <taxon>Bacteria</taxon>
        <taxon>Bacillati</taxon>
        <taxon>Actinomycetota</taxon>
        <taxon>Actinomycetes</taxon>
        <taxon>Kitasatosporales</taxon>
        <taxon>Streptomycetaceae</taxon>
        <taxon>Streptacidiphilus</taxon>
    </lineage>
</organism>